<dbReference type="PROSITE" id="PS00232">
    <property type="entry name" value="CADHERIN_1"/>
    <property type="match status" value="1"/>
</dbReference>
<evidence type="ECO:0000256" key="3">
    <source>
        <dbReference type="ARBA" id="ARBA00022837"/>
    </source>
</evidence>
<dbReference type="CDD" id="cd11304">
    <property type="entry name" value="Cadherin_repeat"/>
    <property type="match status" value="5"/>
</dbReference>
<evidence type="ECO:0000256" key="4">
    <source>
        <dbReference type="ARBA" id="ARBA00023136"/>
    </source>
</evidence>
<dbReference type="PANTHER" id="PTHR24027:SF438">
    <property type="entry name" value="CADHERIN 23"/>
    <property type="match status" value="1"/>
</dbReference>
<evidence type="ECO:0000259" key="7">
    <source>
        <dbReference type="PROSITE" id="PS50268"/>
    </source>
</evidence>
<feature type="chain" id="PRO_5034390195" description="Cadherin domain-containing protein" evidence="6">
    <location>
        <begin position="26"/>
        <end position="715"/>
    </location>
</feature>
<dbReference type="PRINTS" id="PR00205">
    <property type="entry name" value="CADHERIN"/>
</dbReference>
<dbReference type="GO" id="GO:0005509">
    <property type="term" value="F:calcium ion binding"/>
    <property type="evidence" value="ECO:0007669"/>
    <property type="project" value="UniProtKB-UniRule"/>
</dbReference>
<reference evidence="8" key="1">
    <citation type="submission" date="2025-08" db="UniProtKB">
        <authorList>
            <consortium name="Ensembl"/>
        </authorList>
    </citation>
    <scope>IDENTIFICATION</scope>
</reference>
<dbReference type="GO" id="GO:0009653">
    <property type="term" value="P:anatomical structure morphogenesis"/>
    <property type="evidence" value="ECO:0007669"/>
    <property type="project" value="UniProtKB-ARBA"/>
</dbReference>
<feature type="domain" description="Cadherin" evidence="7">
    <location>
        <begin position="574"/>
        <end position="664"/>
    </location>
</feature>
<dbReference type="GO" id="GO:0008013">
    <property type="term" value="F:beta-catenin binding"/>
    <property type="evidence" value="ECO:0007669"/>
    <property type="project" value="TreeGrafter"/>
</dbReference>
<dbReference type="GO" id="GO:0016477">
    <property type="term" value="P:cell migration"/>
    <property type="evidence" value="ECO:0007669"/>
    <property type="project" value="TreeGrafter"/>
</dbReference>
<evidence type="ECO:0000313" key="9">
    <source>
        <dbReference type="Proteomes" id="UP000694523"/>
    </source>
</evidence>
<organism evidence="8 9">
    <name type="scientific">Neogobius melanostomus</name>
    <name type="common">round goby</name>
    <dbReference type="NCBI Taxonomy" id="47308"/>
    <lineage>
        <taxon>Eukaryota</taxon>
        <taxon>Metazoa</taxon>
        <taxon>Chordata</taxon>
        <taxon>Craniata</taxon>
        <taxon>Vertebrata</taxon>
        <taxon>Euteleostomi</taxon>
        <taxon>Actinopterygii</taxon>
        <taxon>Neopterygii</taxon>
        <taxon>Teleostei</taxon>
        <taxon>Neoteleostei</taxon>
        <taxon>Acanthomorphata</taxon>
        <taxon>Gobiaria</taxon>
        <taxon>Gobiiformes</taxon>
        <taxon>Gobioidei</taxon>
        <taxon>Gobiidae</taxon>
        <taxon>Benthophilinae</taxon>
        <taxon>Neogobiini</taxon>
        <taxon>Neogobius</taxon>
    </lineage>
</organism>
<feature type="signal peptide" evidence="6">
    <location>
        <begin position="1"/>
        <end position="25"/>
    </location>
</feature>
<keyword evidence="3 5" id="KW-0106">Calcium</keyword>
<reference evidence="8" key="2">
    <citation type="submission" date="2025-09" db="UniProtKB">
        <authorList>
            <consortium name="Ensembl"/>
        </authorList>
    </citation>
    <scope>IDENTIFICATION</scope>
</reference>
<dbReference type="SUPFAM" id="SSF49313">
    <property type="entry name" value="Cadherin-like"/>
    <property type="match status" value="5"/>
</dbReference>
<keyword evidence="9" id="KW-1185">Reference proteome</keyword>
<keyword evidence="4" id="KW-0472">Membrane</keyword>
<dbReference type="Proteomes" id="UP000694523">
    <property type="component" value="Unplaced"/>
</dbReference>
<evidence type="ECO:0000313" key="8">
    <source>
        <dbReference type="Ensembl" id="ENSNMLP00000040192.1"/>
    </source>
</evidence>
<dbReference type="FunFam" id="2.60.40.60:FF:000064">
    <property type="entry name" value="FAT atypical cadherin 1"/>
    <property type="match status" value="1"/>
</dbReference>
<dbReference type="InterPro" id="IPR020894">
    <property type="entry name" value="Cadherin_CS"/>
</dbReference>
<evidence type="ECO:0000256" key="2">
    <source>
        <dbReference type="ARBA" id="ARBA00022737"/>
    </source>
</evidence>
<name>A0A8C6WY55_9GOBI</name>
<evidence type="ECO:0000256" key="6">
    <source>
        <dbReference type="SAM" id="SignalP"/>
    </source>
</evidence>
<keyword evidence="2" id="KW-0677">Repeat</keyword>
<dbReference type="Gene3D" id="2.60.40.60">
    <property type="entry name" value="Cadherins"/>
    <property type="match status" value="5"/>
</dbReference>
<dbReference type="AlphaFoldDB" id="A0A8C6WY55"/>
<feature type="domain" description="Cadherin" evidence="7">
    <location>
        <begin position="365"/>
        <end position="460"/>
    </location>
</feature>
<protein>
    <recommendedName>
        <fullName evidence="7">Cadherin domain-containing protein</fullName>
    </recommendedName>
</protein>
<comment type="subcellular location">
    <subcellularLocation>
        <location evidence="1">Membrane</location>
    </subcellularLocation>
</comment>
<dbReference type="FunFam" id="2.60.40.60:FF:000066">
    <property type="entry name" value="FAT atypical cadherin 1"/>
    <property type="match status" value="1"/>
</dbReference>
<feature type="domain" description="Cadherin" evidence="7">
    <location>
        <begin position="461"/>
        <end position="566"/>
    </location>
</feature>
<sequence length="715" mass="79327">MASLCTTSLALDLLFLLLCLSTCQEDFHKGKDLSPMRFTHHLYNTSIYENAAPRTYVEMPMKMGVELTDPLWEIKFSIVSGDDQELFQAEAVKMGDFAFLRIKTRTSYSASLNREVRDIYALTAEATESTFDLKAKTKVIIQILDTNDLKPLFYPASYNVAIDEDSPLQTSVVKVSATDADLGSNGEFYYSFTTRSHPFAVDPFTGTVSLFKKLNHTRNEKYDLTVLAEDRTKKISGVTKFGNVARVTVDVKKMNTTHPVIAPMPKVVISSDGKVTIDVHVKPALKPVDSLHIVDGDTHKHFEIIPSGVQGNDFQVISTKKISWSQFPNGLNLSLQAKDRSFPSLLSPITQLHIPPVHYTPLTFQEDPYIVALSEFSPLQTHVVKVSVTPESYNITYSLKANPDSAKFKISPKTGIIVTTHYFDFETKRRYEFDVVANNGEAETHVVVEVTDENDNAPQFVKHSYEAALDENSPVGSSVLKVGAIDKDIDKNGLVTYSIANTSPVPFAIDPFTGVISTSEHLDYELTKRQYHLRIWASDSGSQFSQVSECPVTITLNNINDNVPLFERVGCNTTIPVDLPVGKAIVELSAIDLDELQQLKYVIESGDELEIFAIDSAGAIKLNRPIPPNSNAFNLKVVATDGKHRSDPSIVRVTVSNKGEEPTLNCQETGILKQVTDKLIESIKPILTSEDFTNVNLTPICCAIYGKNIENKLKK</sequence>
<dbReference type="PROSITE" id="PS50268">
    <property type="entry name" value="CADHERIN_2"/>
    <property type="match status" value="5"/>
</dbReference>
<dbReference type="GO" id="GO:0016342">
    <property type="term" value="C:catenin complex"/>
    <property type="evidence" value="ECO:0007669"/>
    <property type="project" value="TreeGrafter"/>
</dbReference>
<accession>A0A8C6WY55</accession>
<dbReference type="PANTHER" id="PTHR24027">
    <property type="entry name" value="CADHERIN-23"/>
    <property type="match status" value="1"/>
</dbReference>
<dbReference type="GO" id="GO:0007156">
    <property type="term" value="P:homophilic cell adhesion via plasma membrane adhesion molecules"/>
    <property type="evidence" value="ECO:0007669"/>
    <property type="project" value="InterPro"/>
</dbReference>
<dbReference type="SMART" id="SM00112">
    <property type="entry name" value="CA"/>
    <property type="match status" value="5"/>
</dbReference>
<evidence type="ECO:0000256" key="1">
    <source>
        <dbReference type="ARBA" id="ARBA00004370"/>
    </source>
</evidence>
<dbReference type="FunFam" id="2.60.40.60:FF:000211">
    <property type="entry name" value="Dachsous cadherin-related 2"/>
    <property type="match status" value="1"/>
</dbReference>
<dbReference type="FunFam" id="2.60.40.60:FF:000276">
    <property type="entry name" value="FAT atypical cadherin 2"/>
    <property type="match status" value="2"/>
</dbReference>
<evidence type="ECO:0000256" key="5">
    <source>
        <dbReference type="PROSITE-ProRule" id="PRU00043"/>
    </source>
</evidence>
<dbReference type="GO" id="GO:0045296">
    <property type="term" value="F:cadherin binding"/>
    <property type="evidence" value="ECO:0007669"/>
    <property type="project" value="TreeGrafter"/>
</dbReference>
<feature type="domain" description="Cadherin" evidence="7">
    <location>
        <begin position="154"/>
        <end position="261"/>
    </location>
</feature>
<dbReference type="InterPro" id="IPR002126">
    <property type="entry name" value="Cadherin-like_dom"/>
</dbReference>
<dbReference type="InterPro" id="IPR039808">
    <property type="entry name" value="Cadherin"/>
</dbReference>
<dbReference type="Ensembl" id="ENSNMLT00000044718.1">
    <property type="protein sequence ID" value="ENSNMLP00000040192.1"/>
    <property type="gene ID" value="ENSNMLG00000024718.1"/>
</dbReference>
<dbReference type="InterPro" id="IPR015919">
    <property type="entry name" value="Cadherin-like_sf"/>
</dbReference>
<keyword evidence="6" id="KW-0732">Signal</keyword>
<dbReference type="Pfam" id="PF00028">
    <property type="entry name" value="Cadherin"/>
    <property type="match status" value="3"/>
</dbReference>
<proteinExistence type="predicted"/>
<feature type="domain" description="Cadherin" evidence="7">
    <location>
        <begin position="39"/>
        <end position="153"/>
    </location>
</feature>